<reference evidence="2 3" key="1">
    <citation type="submission" date="2022-07" db="EMBL/GenBank/DDBJ databases">
        <title>Genome-wide signatures of adaptation to extreme environments.</title>
        <authorList>
            <person name="Cho C.H."/>
            <person name="Yoon H.S."/>
        </authorList>
    </citation>
    <scope>NUCLEOTIDE SEQUENCE [LARGE SCALE GENOMIC DNA]</scope>
    <source>
        <strain evidence="2 3">DBV 063 E5</strain>
    </source>
</reference>
<dbReference type="InterPro" id="IPR012340">
    <property type="entry name" value="NA-bd_OB-fold"/>
</dbReference>
<dbReference type="AlphaFoldDB" id="A0AAV9IW51"/>
<accession>A0AAV9IW51</accession>
<sequence length="386" mass="43868">MERRKAGLDEALFDSAQRSVSADVYVRLFARQLHGALRPVPQESSKDGNRTMTWRRDCALWLVPLTWVCEVRRVREQRPGQTFKRPRRRVLWQRRIDKVELCGVVRELQTKWNFREWMIDDGTGVACAQEWWRGPAATGVNSSASAELEASRTESPGAAHSLAEVGSLVVCRGRLEWYRGRFLCQVDSIQTRDGAAWAGYEWRWWCETVAEQRRRIRLARRPSGRVPAASAAPPPAEPPSIALRRRLQRELLRQARLQRQFSLAENVPGAWRTACRQLVAAGYLEAVRPDICLRYVPDERVDEAVLQYLQKPPLSIPSPGTADTATPCLSLQDIYSGLRRRYAPIRVREAVARLCLAHQIERSPSGRARYGLAADAPPDPPSPPHK</sequence>
<keyword evidence="3" id="KW-1185">Reference proteome</keyword>
<protein>
    <submittedName>
        <fullName evidence="2">Uncharacterized protein</fullName>
    </submittedName>
</protein>
<dbReference type="EMBL" id="JANCYW010000008">
    <property type="protein sequence ID" value="KAK4536325.1"/>
    <property type="molecule type" value="Genomic_DNA"/>
</dbReference>
<comment type="caution">
    <text evidence="2">The sequence shown here is derived from an EMBL/GenBank/DDBJ whole genome shotgun (WGS) entry which is preliminary data.</text>
</comment>
<evidence type="ECO:0000256" key="1">
    <source>
        <dbReference type="SAM" id="MobiDB-lite"/>
    </source>
</evidence>
<proteinExistence type="predicted"/>
<feature type="region of interest" description="Disordered" evidence="1">
    <location>
        <begin position="367"/>
        <end position="386"/>
    </location>
</feature>
<dbReference type="Proteomes" id="UP001301350">
    <property type="component" value="Unassembled WGS sequence"/>
</dbReference>
<name>A0AAV9IW51_CYACA</name>
<evidence type="ECO:0000313" key="2">
    <source>
        <dbReference type="EMBL" id="KAK4536325.1"/>
    </source>
</evidence>
<dbReference type="Gene3D" id="2.40.50.140">
    <property type="entry name" value="Nucleic acid-binding proteins"/>
    <property type="match status" value="1"/>
</dbReference>
<organism evidence="2 3">
    <name type="scientific">Cyanidium caldarium</name>
    <name type="common">Red alga</name>
    <dbReference type="NCBI Taxonomy" id="2771"/>
    <lineage>
        <taxon>Eukaryota</taxon>
        <taxon>Rhodophyta</taxon>
        <taxon>Bangiophyceae</taxon>
        <taxon>Cyanidiales</taxon>
        <taxon>Cyanidiaceae</taxon>
        <taxon>Cyanidium</taxon>
    </lineage>
</organism>
<gene>
    <name evidence="2" type="ORF">CDCA_CDCA08G2350</name>
</gene>
<evidence type="ECO:0000313" key="3">
    <source>
        <dbReference type="Proteomes" id="UP001301350"/>
    </source>
</evidence>
<feature type="compositionally biased region" description="Pro residues" evidence="1">
    <location>
        <begin position="377"/>
        <end position="386"/>
    </location>
</feature>